<reference evidence="1 2" key="1">
    <citation type="journal article" date="2022" name="Nat. Ecol. Evol.">
        <title>A masculinizing supergene underlies an exaggerated male reproductive morph in a spider.</title>
        <authorList>
            <person name="Hendrickx F."/>
            <person name="De Corte Z."/>
            <person name="Sonet G."/>
            <person name="Van Belleghem S.M."/>
            <person name="Kostlbacher S."/>
            <person name="Vangestel C."/>
        </authorList>
    </citation>
    <scope>NUCLEOTIDE SEQUENCE [LARGE SCALE GENOMIC DNA]</scope>
    <source>
        <strain evidence="1">W744_W776</strain>
    </source>
</reference>
<evidence type="ECO:0000313" key="2">
    <source>
        <dbReference type="Proteomes" id="UP000827092"/>
    </source>
</evidence>
<dbReference type="EMBL" id="JAFNEN010000750">
    <property type="protein sequence ID" value="KAG8177776.1"/>
    <property type="molecule type" value="Genomic_DNA"/>
</dbReference>
<evidence type="ECO:0000313" key="1">
    <source>
        <dbReference type="EMBL" id="KAG8177776.1"/>
    </source>
</evidence>
<name>A0AAV6U2L4_9ARAC</name>
<dbReference type="Proteomes" id="UP000827092">
    <property type="component" value="Unassembled WGS sequence"/>
</dbReference>
<accession>A0AAV6U2L4</accession>
<sequence>MSYSQFGYTYPASSQLLEGGGGSGGYDSRLLSFPRLASSFGRLYAPPYDNALYATMPYELKEGRGAWMQQSSACYPYDPSGLGYAADR</sequence>
<dbReference type="AlphaFoldDB" id="A0AAV6U2L4"/>
<comment type="caution">
    <text evidence="1">The sequence shown here is derived from an EMBL/GenBank/DDBJ whole genome shotgun (WGS) entry which is preliminary data.</text>
</comment>
<keyword evidence="2" id="KW-1185">Reference proteome</keyword>
<protein>
    <submittedName>
        <fullName evidence="1">Uncharacterized protein</fullName>
    </submittedName>
</protein>
<organism evidence="1 2">
    <name type="scientific">Oedothorax gibbosus</name>
    <dbReference type="NCBI Taxonomy" id="931172"/>
    <lineage>
        <taxon>Eukaryota</taxon>
        <taxon>Metazoa</taxon>
        <taxon>Ecdysozoa</taxon>
        <taxon>Arthropoda</taxon>
        <taxon>Chelicerata</taxon>
        <taxon>Arachnida</taxon>
        <taxon>Araneae</taxon>
        <taxon>Araneomorphae</taxon>
        <taxon>Entelegynae</taxon>
        <taxon>Araneoidea</taxon>
        <taxon>Linyphiidae</taxon>
        <taxon>Erigoninae</taxon>
        <taxon>Oedothorax</taxon>
    </lineage>
</organism>
<proteinExistence type="predicted"/>
<gene>
    <name evidence="1" type="ORF">JTE90_012898</name>
</gene>